<dbReference type="PANTHER" id="PTHR32089">
    <property type="entry name" value="METHYL-ACCEPTING CHEMOTAXIS PROTEIN MCPB"/>
    <property type="match status" value="1"/>
</dbReference>
<feature type="transmembrane region" description="Helical" evidence="7">
    <location>
        <begin position="12"/>
        <end position="36"/>
    </location>
</feature>
<evidence type="ECO:0000256" key="5">
    <source>
        <dbReference type="ARBA" id="ARBA00029447"/>
    </source>
</evidence>
<keyword evidence="7" id="KW-1133">Transmembrane helix</keyword>
<evidence type="ECO:0000256" key="2">
    <source>
        <dbReference type="ARBA" id="ARBA00022475"/>
    </source>
</evidence>
<dbReference type="PANTHER" id="PTHR32089:SF112">
    <property type="entry name" value="LYSOZYME-LIKE PROTEIN-RELATED"/>
    <property type="match status" value="1"/>
</dbReference>
<dbReference type="GO" id="GO:0007165">
    <property type="term" value="P:signal transduction"/>
    <property type="evidence" value="ECO:0007669"/>
    <property type="project" value="UniProtKB-KW"/>
</dbReference>
<keyword evidence="7" id="KW-0812">Transmembrane</keyword>
<comment type="caution">
    <text evidence="10">The sequence shown here is derived from an EMBL/GenBank/DDBJ whole genome shotgun (WGS) entry which is preliminary data.</text>
</comment>
<evidence type="ECO:0000256" key="6">
    <source>
        <dbReference type="PROSITE-ProRule" id="PRU00284"/>
    </source>
</evidence>
<dbReference type="AlphaFoldDB" id="A0AAX1Q4V3"/>
<protein>
    <submittedName>
        <fullName evidence="10">Methyl-accepting chemotaxis protein</fullName>
    </submittedName>
</protein>
<evidence type="ECO:0000256" key="1">
    <source>
        <dbReference type="ARBA" id="ARBA00004236"/>
    </source>
</evidence>
<comment type="subcellular location">
    <subcellularLocation>
        <location evidence="1">Cell membrane</location>
    </subcellularLocation>
</comment>
<dbReference type="GO" id="GO:0005886">
    <property type="term" value="C:plasma membrane"/>
    <property type="evidence" value="ECO:0007669"/>
    <property type="project" value="UniProtKB-SubCell"/>
</dbReference>
<evidence type="ECO:0000259" key="9">
    <source>
        <dbReference type="PROSITE" id="PS50885"/>
    </source>
</evidence>
<dbReference type="PROSITE" id="PS50111">
    <property type="entry name" value="CHEMOTAXIS_TRANSDUC_2"/>
    <property type="match status" value="1"/>
</dbReference>
<feature type="domain" description="HAMP" evidence="9">
    <location>
        <begin position="69"/>
        <end position="122"/>
    </location>
</feature>
<evidence type="ECO:0000256" key="3">
    <source>
        <dbReference type="ARBA" id="ARBA00023136"/>
    </source>
</evidence>
<sequence length="427" mass="46997">MTKQYKFNLRFKLVFFTFILAIITYSTSAFFLYFVYPHAGESMSQTVFTALVLTLGVFWTGLLMFLATGFIIRPLQKLEIVVNKAAEGNLSDEVNLKLSNDEIYGIGQAFNSMLQNMRDIIMTIDENTNKANECVLQISNLADDAFRHSSHISQTIDEISEGAENSAAAIEETAESIEHVLVLAGEVREKALDSKRLSETMVGSLDGTSEATVGLIKGLERLVEQNGQSLQAVGQLKKHAKQVEDIISLVGDISRQTNLLALNASIEAARAGEHGEGFAVVAEEVRKLADESAQAVKSITKLIQNIQNGISEVVNQIHHQVEIGKQEVLKGDKTQKVLKDMKESVYEVSSSVETIVSFSQQQVQNIGQTSSQSQEVAAIAEETSVGAEEVNAVIKEQLYLMKEVSNVAKYLAEQAEQLKSTIQRFKL</sequence>
<dbReference type="SUPFAM" id="SSF58104">
    <property type="entry name" value="Methyl-accepting chemotaxis protein (MCP) signaling domain"/>
    <property type="match status" value="1"/>
</dbReference>
<dbReference type="EMBL" id="LVYK01000057">
    <property type="protein sequence ID" value="RAS73056.1"/>
    <property type="molecule type" value="Genomic_DNA"/>
</dbReference>
<feature type="transmembrane region" description="Helical" evidence="7">
    <location>
        <begin position="48"/>
        <end position="72"/>
    </location>
</feature>
<evidence type="ECO:0000313" key="11">
    <source>
        <dbReference type="Proteomes" id="UP000250174"/>
    </source>
</evidence>
<dbReference type="CDD" id="cd06225">
    <property type="entry name" value="HAMP"/>
    <property type="match status" value="1"/>
</dbReference>
<dbReference type="Proteomes" id="UP000250174">
    <property type="component" value="Unassembled WGS sequence"/>
</dbReference>
<feature type="domain" description="Methyl-accepting transducer" evidence="8">
    <location>
        <begin position="141"/>
        <end position="391"/>
    </location>
</feature>
<evidence type="ECO:0000256" key="4">
    <source>
        <dbReference type="ARBA" id="ARBA00023224"/>
    </source>
</evidence>
<evidence type="ECO:0000256" key="7">
    <source>
        <dbReference type="SAM" id="Phobius"/>
    </source>
</evidence>
<dbReference type="RefSeq" id="WP_172460220.1">
    <property type="nucleotide sequence ID" value="NZ_LVYL01000040.1"/>
</dbReference>
<dbReference type="SMART" id="SM00304">
    <property type="entry name" value="HAMP"/>
    <property type="match status" value="1"/>
</dbReference>
<name>A0AAX1Q4V3_9BACI</name>
<accession>A0AAX1Q4V3</accession>
<dbReference type="SMART" id="SM00283">
    <property type="entry name" value="MA"/>
    <property type="match status" value="1"/>
</dbReference>
<keyword evidence="4 6" id="KW-0807">Transducer</keyword>
<keyword evidence="2" id="KW-1003">Cell membrane</keyword>
<evidence type="ECO:0000259" key="8">
    <source>
        <dbReference type="PROSITE" id="PS50111"/>
    </source>
</evidence>
<evidence type="ECO:0000313" key="10">
    <source>
        <dbReference type="EMBL" id="RAS73056.1"/>
    </source>
</evidence>
<proteinExistence type="inferred from homology"/>
<dbReference type="Pfam" id="PF00672">
    <property type="entry name" value="HAMP"/>
    <property type="match status" value="1"/>
</dbReference>
<dbReference type="PROSITE" id="PS50885">
    <property type="entry name" value="HAMP"/>
    <property type="match status" value="1"/>
</dbReference>
<keyword evidence="3 7" id="KW-0472">Membrane</keyword>
<reference evidence="10 11" key="1">
    <citation type="submission" date="2016-03" db="EMBL/GenBank/DDBJ databases">
        <title>Comparison of Bacillus endophyticus and B. anthracis characteristics using whole genome sequence analysis and microbiological techniques.</title>
        <authorList>
            <person name="Lekota K.E."/>
            <person name="Mafofo J."/>
            <person name="Rees J."/>
            <person name="Muchadeyi F.C."/>
            <person name="Madoroba E."/>
            <person name="Van Heerden H."/>
        </authorList>
    </citation>
    <scope>NUCLEOTIDE SEQUENCE [LARGE SCALE GENOMIC DNA]</scope>
    <source>
        <strain evidence="10 11">3631_10C</strain>
    </source>
</reference>
<comment type="similarity">
    <text evidence="5">Belongs to the methyl-accepting chemotaxis (MCP) protein family.</text>
</comment>
<organism evidence="10 11">
    <name type="scientific">Priestia endophytica</name>
    <dbReference type="NCBI Taxonomy" id="135735"/>
    <lineage>
        <taxon>Bacteria</taxon>
        <taxon>Bacillati</taxon>
        <taxon>Bacillota</taxon>
        <taxon>Bacilli</taxon>
        <taxon>Bacillales</taxon>
        <taxon>Bacillaceae</taxon>
        <taxon>Priestia</taxon>
    </lineage>
</organism>
<dbReference type="InterPro" id="IPR003660">
    <property type="entry name" value="HAMP_dom"/>
</dbReference>
<dbReference type="Pfam" id="PF00015">
    <property type="entry name" value="MCPsignal"/>
    <property type="match status" value="1"/>
</dbReference>
<gene>
    <name evidence="10" type="ORF">A3864_21435</name>
</gene>
<dbReference type="InterPro" id="IPR004089">
    <property type="entry name" value="MCPsignal_dom"/>
</dbReference>
<dbReference type="Gene3D" id="1.10.287.950">
    <property type="entry name" value="Methyl-accepting chemotaxis protein"/>
    <property type="match status" value="1"/>
</dbReference>